<protein>
    <submittedName>
        <fullName evidence="2">Uncharacterized protein</fullName>
    </submittedName>
</protein>
<dbReference type="Proteomes" id="UP001415857">
    <property type="component" value="Unassembled WGS sequence"/>
</dbReference>
<organism evidence="2 3">
    <name type="scientific">Liquidambar formosana</name>
    <name type="common">Formosan gum</name>
    <dbReference type="NCBI Taxonomy" id="63359"/>
    <lineage>
        <taxon>Eukaryota</taxon>
        <taxon>Viridiplantae</taxon>
        <taxon>Streptophyta</taxon>
        <taxon>Embryophyta</taxon>
        <taxon>Tracheophyta</taxon>
        <taxon>Spermatophyta</taxon>
        <taxon>Magnoliopsida</taxon>
        <taxon>eudicotyledons</taxon>
        <taxon>Gunneridae</taxon>
        <taxon>Pentapetalae</taxon>
        <taxon>Saxifragales</taxon>
        <taxon>Altingiaceae</taxon>
        <taxon>Liquidambar</taxon>
    </lineage>
</organism>
<sequence length="106" mass="12321">MRDHRPKGKRQWLSPLFCLPMSLNQTPKMLQPSERQNSNVPELDKVSSLPRSSLLPCLSSSQLLTRNRLNQKKAPLSFISHQQLRYKNHKSGARINQISEEDDERE</sequence>
<keyword evidence="3" id="KW-1185">Reference proteome</keyword>
<accession>A0AAP0RRE9</accession>
<comment type="caution">
    <text evidence="2">The sequence shown here is derived from an EMBL/GenBank/DDBJ whole genome shotgun (WGS) entry which is preliminary data.</text>
</comment>
<evidence type="ECO:0000313" key="2">
    <source>
        <dbReference type="EMBL" id="KAK9280456.1"/>
    </source>
</evidence>
<proteinExistence type="predicted"/>
<dbReference type="AlphaFoldDB" id="A0AAP0RRE9"/>
<evidence type="ECO:0000256" key="1">
    <source>
        <dbReference type="SAM" id="MobiDB-lite"/>
    </source>
</evidence>
<feature type="compositionally biased region" description="Polar residues" evidence="1">
    <location>
        <begin position="24"/>
        <end position="40"/>
    </location>
</feature>
<reference evidence="2 3" key="1">
    <citation type="journal article" date="2024" name="Plant J.">
        <title>Genome sequences and population genomics reveal climatic adaptation and genomic divergence between two closely related sweetgum species.</title>
        <authorList>
            <person name="Xu W.Q."/>
            <person name="Ren C.Q."/>
            <person name="Zhang X.Y."/>
            <person name="Comes H.P."/>
            <person name="Liu X.H."/>
            <person name="Li Y.G."/>
            <person name="Kettle C.J."/>
            <person name="Jalonen R."/>
            <person name="Gaisberger H."/>
            <person name="Ma Y.Z."/>
            <person name="Qiu Y.X."/>
        </authorList>
    </citation>
    <scope>NUCLEOTIDE SEQUENCE [LARGE SCALE GENOMIC DNA]</scope>
    <source>
        <strain evidence="2">Hangzhou</strain>
    </source>
</reference>
<dbReference type="EMBL" id="JBBPBK010000008">
    <property type="protein sequence ID" value="KAK9280456.1"/>
    <property type="molecule type" value="Genomic_DNA"/>
</dbReference>
<feature type="region of interest" description="Disordered" evidence="1">
    <location>
        <begin position="24"/>
        <end position="48"/>
    </location>
</feature>
<evidence type="ECO:0000313" key="3">
    <source>
        <dbReference type="Proteomes" id="UP001415857"/>
    </source>
</evidence>
<name>A0AAP0RRE9_LIQFO</name>
<gene>
    <name evidence="2" type="ORF">L1049_014148</name>
</gene>
<feature type="region of interest" description="Disordered" evidence="1">
    <location>
        <begin position="75"/>
        <end position="106"/>
    </location>
</feature>